<proteinExistence type="predicted"/>
<dbReference type="InterPro" id="IPR000253">
    <property type="entry name" value="FHA_dom"/>
</dbReference>
<dbReference type="GO" id="GO:0005524">
    <property type="term" value="F:ATP binding"/>
    <property type="evidence" value="ECO:0007669"/>
    <property type="project" value="UniProtKB-UniRule"/>
</dbReference>
<dbReference type="InterPro" id="IPR011009">
    <property type="entry name" value="Kinase-like_dom_sf"/>
</dbReference>
<dbReference type="PROSITE" id="PS50011">
    <property type="entry name" value="PROTEIN_KINASE_DOM"/>
    <property type="match status" value="1"/>
</dbReference>
<dbReference type="EMBL" id="CP042914">
    <property type="protein sequence ID" value="QEG39262.1"/>
    <property type="molecule type" value="Genomic_DNA"/>
</dbReference>
<keyword evidence="4 5" id="KW-0067">ATP-binding</keyword>
<dbReference type="OrthoDB" id="6111975at2"/>
<evidence type="ECO:0000259" key="7">
    <source>
        <dbReference type="PROSITE" id="PS50006"/>
    </source>
</evidence>
<dbReference type="PROSITE" id="PS50006">
    <property type="entry name" value="FHA_DOMAIN"/>
    <property type="match status" value="1"/>
</dbReference>
<dbReference type="Pfam" id="PF00069">
    <property type="entry name" value="Pkinase"/>
    <property type="match status" value="1"/>
</dbReference>
<dbReference type="InterPro" id="IPR008984">
    <property type="entry name" value="SMAD_FHA_dom_sf"/>
</dbReference>
<evidence type="ECO:0000256" key="6">
    <source>
        <dbReference type="SAM" id="MobiDB-lite"/>
    </source>
</evidence>
<reference evidence="9 10" key="1">
    <citation type="submission" date="2019-08" db="EMBL/GenBank/DDBJ databases">
        <title>Deep-cultivation of Planctomycetes and their phenomic and genomic characterization uncovers novel biology.</title>
        <authorList>
            <person name="Wiegand S."/>
            <person name="Jogler M."/>
            <person name="Boedeker C."/>
            <person name="Pinto D."/>
            <person name="Vollmers J."/>
            <person name="Rivas-Marin E."/>
            <person name="Kohn T."/>
            <person name="Peeters S.H."/>
            <person name="Heuer A."/>
            <person name="Rast P."/>
            <person name="Oberbeckmann S."/>
            <person name="Bunk B."/>
            <person name="Jeske O."/>
            <person name="Meyerdierks A."/>
            <person name="Storesund J.E."/>
            <person name="Kallscheuer N."/>
            <person name="Luecker S."/>
            <person name="Lage O.M."/>
            <person name="Pohl T."/>
            <person name="Merkel B.J."/>
            <person name="Hornburger P."/>
            <person name="Mueller R.-W."/>
            <person name="Bruemmer F."/>
            <person name="Labrenz M."/>
            <person name="Spormann A.M."/>
            <person name="Op den Camp H."/>
            <person name="Overmann J."/>
            <person name="Amann R."/>
            <person name="Jetten M.S.M."/>
            <person name="Mascher T."/>
            <person name="Medema M.H."/>
            <person name="Devos D.P."/>
            <person name="Kaster A.-K."/>
            <person name="Ovreas L."/>
            <person name="Rohde M."/>
            <person name="Galperin M.Y."/>
            <person name="Jogler C."/>
        </authorList>
    </citation>
    <scope>NUCLEOTIDE SEQUENCE [LARGE SCALE GENOMIC DNA]</scope>
    <source>
        <strain evidence="9 10">UC8</strain>
    </source>
</reference>
<dbReference type="Proteomes" id="UP000325286">
    <property type="component" value="Chromosome"/>
</dbReference>
<dbReference type="Gene3D" id="3.30.200.20">
    <property type="entry name" value="Phosphorylase Kinase, domain 1"/>
    <property type="match status" value="1"/>
</dbReference>
<feature type="domain" description="Protein kinase" evidence="8">
    <location>
        <begin position="169"/>
        <end position="429"/>
    </location>
</feature>
<feature type="domain" description="FHA" evidence="7">
    <location>
        <begin position="40"/>
        <end position="90"/>
    </location>
</feature>
<evidence type="ECO:0000256" key="5">
    <source>
        <dbReference type="PROSITE-ProRule" id="PRU10141"/>
    </source>
</evidence>
<dbReference type="CDD" id="cd00060">
    <property type="entry name" value="FHA"/>
    <property type="match status" value="1"/>
</dbReference>
<dbReference type="Gene3D" id="2.60.200.20">
    <property type="match status" value="1"/>
</dbReference>
<dbReference type="SMART" id="SM00240">
    <property type="entry name" value="FHA"/>
    <property type="match status" value="1"/>
</dbReference>
<dbReference type="PANTHER" id="PTHR43289">
    <property type="entry name" value="MITOGEN-ACTIVATED PROTEIN KINASE KINASE KINASE 20-RELATED"/>
    <property type="match status" value="1"/>
</dbReference>
<accession>A0A5B9QN10</accession>
<dbReference type="EC" id="2.7.11.1" evidence="9"/>
<dbReference type="GO" id="GO:0004674">
    <property type="term" value="F:protein serine/threonine kinase activity"/>
    <property type="evidence" value="ECO:0007669"/>
    <property type="project" value="UniProtKB-EC"/>
</dbReference>
<dbReference type="RefSeq" id="WP_068138557.1">
    <property type="nucleotide sequence ID" value="NZ_CP042914.1"/>
</dbReference>
<dbReference type="SMART" id="SM00220">
    <property type="entry name" value="S_TKc"/>
    <property type="match status" value="1"/>
</dbReference>
<name>A0A5B9QN10_9BACT</name>
<keyword evidence="1 9" id="KW-0808">Transferase</keyword>
<keyword evidence="3 9" id="KW-0418">Kinase</keyword>
<dbReference type="InterPro" id="IPR000719">
    <property type="entry name" value="Prot_kinase_dom"/>
</dbReference>
<dbReference type="Gene3D" id="1.10.510.10">
    <property type="entry name" value="Transferase(Phosphotransferase) domain 1"/>
    <property type="match status" value="1"/>
</dbReference>
<evidence type="ECO:0000256" key="4">
    <source>
        <dbReference type="ARBA" id="ARBA00022840"/>
    </source>
</evidence>
<sequence>MDMTIQLDPQSENSPRRYRLEVTAGPHQGDSWILERAGDVVIGRADPSQIRLRNEPALSQQHMRLTVEADRITLTDLDSTNGTWLNGVRVQAARVDVGDQFGVADTAVMLAAVEQPAAGGQPPVAEPSVAATRLVLERSTKAHEETIDHTPSGEAASDPPQPDRIIGSYALGELLGEGGMASVYKAQHRRSKEWFAMKLVRAIDGVSEKQLQLFAREAGVILQLKHPRIVRAHEFGFHNNAPFLVMELLPAIDLQTIVDGLDTPQRIRTACWVTTRLLQALHYAHHKGIVHRDIKPSNILAYRKGRHLQIKLADFGLAKSYLDAGFSGITDECSVRGTLAYMAPEQFQDSLASQPTVDIFATGVCLYRLLTGVLPAESLKTGPVPPVQPDKLPQLPPQLAEIVARAVEKDPLRRFQSAEEMAAALHPFTQRK</sequence>
<evidence type="ECO:0000313" key="10">
    <source>
        <dbReference type="Proteomes" id="UP000325286"/>
    </source>
</evidence>
<evidence type="ECO:0000313" key="9">
    <source>
        <dbReference type="EMBL" id="QEG39262.1"/>
    </source>
</evidence>
<dbReference type="PROSITE" id="PS00107">
    <property type="entry name" value="PROTEIN_KINASE_ATP"/>
    <property type="match status" value="1"/>
</dbReference>
<dbReference type="Pfam" id="PF00498">
    <property type="entry name" value="FHA"/>
    <property type="match status" value="1"/>
</dbReference>
<dbReference type="SUPFAM" id="SSF56112">
    <property type="entry name" value="Protein kinase-like (PK-like)"/>
    <property type="match status" value="1"/>
</dbReference>
<keyword evidence="2 5" id="KW-0547">Nucleotide-binding</keyword>
<evidence type="ECO:0000256" key="1">
    <source>
        <dbReference type="ARBA" id="ARBA00022679"/>
    </source>
</evidence>
<evidence type="ECO:0000256" key="2">
    <source>
        <dbReference type="ARBA" id="ARBA00022741"/>
    </source>
</evidence>
<keyword evidence="10" id="KW-1185">Reference proteome</keyword>
<organism evidence="9 10">
    <name type="scientific">Roseimaritima ulvae</name>
    <dbReference type="NCBI Taxonomy" id="980254"/>
    <lineage>
        <taxon>Bacteria</taxon>
        <taxon>Pseudomonadati</taxon>
        <taxon>Planctomycetota</taxon>
        <taxon>Planctomycetia</taxon>
        <taxon>Pirellulales</taxon>
        <taxon>Pirellulaceae</taxon>
        <taxon>Roseimaritima</taxon>
    </lineage>
</organism>
<feature type="binding site" evidence="5">
    <location>
        <position position="198"/>
    </location>
    <ligand>
        <name>ATP</name>
        <dbReference type="ChEBI" id="CHEBI:30616"/>
    </ligand>
</feature>
<protein>
    <submittedName>
        <fullName evidence="9">Serine/threonine-protein kinase PknB</fullName>
        <ecNumber evidence="9">2.7.11.1</ecNumber>
    </submittedName>
</protein>
<gene>
    <name evidence="9" type="primary">pknB_8</name>
    <name evidence="9" type="ORF">UC8_12230</name>
</gene>
<dbReference type="CDD" id="cd14014">
    <property type="entry name" value="STKc_PknB_like"/>
    <property type="match status" value="1"/>
</dbReference>
<dbReference type="KEGG" id="rul:UC8_12230"/>
<feature type="region of interest" description="Disordered" evidence="6">
    <location>
        <begin position="142"/>
        <end position="162"/>
    </location>
</feature>
<dbReference type="InterPro" id="IPR017441">
    <property type="entry name" value="Protein_kinase_ATP_BS"/>
</dbReference>
<dbReference type="PANTHER" id="PTHR43289:SF6">
    <property type="entry name" value="SERINE_THREONINE-PROTEIN KINASE NEKL-3"/>
    <property type="match status" value="1"/>
</dbReference>
<evidence type="ECO:0000259" key="8">
    <source>
        <dbReference type="PROSITE" id="PS50011"/>
    </source>
</evidence>
<dbReference type="AlphaFoldDB" id="A0A5B9QN10"/>
<dbReference type="SUPFAM" id="SSF49879">
    <property type="entry name" value="SMAD/FHA domain"/>
    <property type="match status" value="1"/>
</dbReference>
<evidence type="ECO:0000256" key="3">
    <source>
        <dbReference type="ARBA" id="ARBA00022777"/>
    </source>
</evidence>